<name>A0A5N6RVA6_9ROSI</name>
<proteinExistence type="predicted"/>
<reference evidence="1 2" key="1">
    <citation type="submission" date="2019-06" db="EMBL/GenBank/DDBJ databases">
        <title>A chromosomal-level reference genome of Carpinus fangiana (Coryloideae, Betulaceae).</title>
        <authorList>
            <person name="Yang X."/>
            <person name="Wang Z."/>
            <person name="Zhang L."/>
            <person name="Hao G."/>
            <person name="Liu J."/>
            <person name="Yang Y."/>
        </authorList>
    </citation>
    <scope>NUCLEOTIDE SEQUENCE [LARGE SCALE GENOMIC DNA]</scope>
    <source>
        <strain evidence="1">Cfa_2016G</strain>
        <tissue evidence="1">Leaf</tissue>
    </source>
</reference>
<gene>
    <name evidence="1" type="ORF">FH972_020074</name>
</gene>
<accession>A0A5N6RVA6</accession>
<dbReference type="Proteomes" id="UP000327013">
    <property type="component" value="Chromosome 8"/>
</dbReference>
<protein>
    <recommendedName>
        <fullName evidence="3">F-box associated domain-containing protein</fullName>
    </recommendedName>
</protein>
<dbReference type="SUPFAM" id="SSF117281">
    <property type="entry name" value="Kelch motif"/>
    <property type="match status" value="1"/>
</dbReference>
<keyword evidence="2" id="KW-1185">Reference proteome</keyword>
<evidence type="ECO:0008006" key="3">
    <source>
        <dbReference type="Google" id="ProtNLM"/>
    </source>
</evidence>
<sequence>MEGAIGHLAVQSADGSSPSLPSPYILGPHLIALLGSDLYRVGGQTGDTDFIPWLISEVCKLNISDSPENGLGWVPVQHMIYPRSNPRTLALGDSFANFFIYDVEKCCWKTLDPACLKINSKCPLGIEGKAVAVGNYLYWITEDVHLLAFGFNLDLWLTGNFKVDPDPSDRYVQI</sequence>
<dbReference type="EMBL" id="CM017328">
    <property type="protein sequence ID" value="KAE8125241.1"/>
    <property type="molecule type" value="Genomic_DNA"/>
</dbReference>
<dbReference type="OrthoDB" id="1564273at2759"/>
<organism evidence="1 2">
    <name type="scientific">Carpinus fangiana</name>
    <dbReference type="NCBI Taxonomy" id="176857"/>
    <lineage>
        <taxon>Eukaryota</taxon>
        <taxon>Viridiplantae</taxon>
        <taxon>Streptophyta</taxon>
        <taxon>Embryophyta</taxon>
        <taxon>Tracheophyta</taxon>
        <taxon>Spermatophyta</taxon>
        <taxon>Magnoliopsida</taxon>
        <taxon>eudicotyledons</taxon>
        <taxon>Gunneridae</taxon>
        <taxon>Pentapetalae</taxon>
        <taxon>rosids</taxon>
        <taxon>fabids</taxon>
        <taxon>Fagales</taxon>
        <taxon>Betulaceae</taxon>
        <taxon>Carpinus</taxon>
    </lineage>
</organism>
<dbReference type="AlphaFoldDB" id="A0A5N6RVA6"/>
<dbReference type="InterPro" id="IPR015915">
    <property type="entry name" value="Kelch-typ_b-propeller"/>
</dbReference>
<evidence type="ECO:0000313" key="2">
    <source>
        <dbReference type="Proteomes" id="UP000327013"/>
    </source>
</evidence>
<evidence type="ECO:0000313" key="1">
    <source>
        <dbReference type="EMBL" id="KAE8125241.1"/>
    </source>
</evidence>